<proteinExistence type="predicted"/>
<dbReference type="Pfam" id="PF00271">
    <property type="entry name" value="Helicase_C"/>
    <property type="match status" value="1"/>
</dbReference>
<dbReference type="Gene3D" id="3.40.50.300">
    <property type="entry name" value="P-loop containing nucleotide triphosphate hydrolases"/>
    <property type="match status" value="2"/>
</dbReference>
<organism evidence="2 3">
    <name type="scientific">Duncaniella dubosii</name>
    <dbReference type="NCBI Taxonomy" id="2518971"/>
    <lineage>
        <taxon>Bacteria</taxon>
        <taxon>Pseudomonadati</taxon>
        <taxon>Bacteroidota</taxon>
        <taxon>Bacteroidia</taxon>
        <taxon>Bacteroidales</taxon>
        <taxon>Muribaculaceae</taxon>
        <taxon>Duncaniella</taxon>
    </lineage>
</organism>
<keyword evidence="3" id="KW-1185">Reference proteome</keyword>
<gene>
    <name evidence="2" type="ORF">E7747_08860</name>
</gene>
<dbReference type="Proteomes" id="UP000297149">
    <property type="component" value="Chromosome"/>
</dbReference>
<dbReference type="GO" id="GO:0004386">
    <property type="term" value="F:helicase activity"/>
    <property type="evidence" value="ECO:0007669"/>
    <property type="project" value="UniProtKB-KW"/>
</dbReference>
<dbReference type="PROSITE" id="PS51194">
    <property type="entry name" value="HELICASE_CTER"/>
    <property type="match status" value="1"/>
</dbReference>
<evidence type="ECO:0000313" key="2">
    <source>
        <dbReference type="EMBL" id="QCD43684.1"/>
    </source>
</evidence>
<dbReference type="KEGG" id="ddb:E7747_08860"/>
<evidence type="ECO:0000313" key="3">
    <source>
        <dbReference type="Proteomes" id="UP000297149"/>
    </source>
</evidence>
<keyword evidence="2" id="KW-0547">Nucleotide-binding</keyword>
<name>A0A4P7W6F8_9BACT</name>
<accession>A0A4P7W6F8</accession>
<dbReference type="SUPFAM" id="SSF52540">
    <property type="entry name" value="P-loop containing nucleoside triphosphate hydrolases"/>
    <property type="match status" value="2"/>
</dbReference>
<dbReference type="SMART" id="SM00490">
    <property type="entry name" value="HELICc"/>
    <property type="match status" value="1"/>
</dbReference>
<sequence length="1366" mass="157918">MIDIKRDSLEAFIREQMMGPNGCRGKFSYHTDAEDTVCQEEVVNTTPGSIYSTAILFPKQIPVEDCQDSGEDRAKSDESFDTDEVATSEMAPVEAPQQETNFELYRQEEIDDEDIYSLSRRFPHAIGMSCCLAKEALINGNLRISISGRYYKKITGIDRRNIRVNLTDNDKLFNDFWDSTQTVHQYFLFDGKSLSIKDINSKNISNVKQLLRDLNQELALRIANRLDIVEKVKAPYRFLLSYREYLFNQLRQVKDGQYLSDEIINKYRECILEIENYETIISYFDDLLSMYDKKSFGFWRSISFTKEIDLSSIPLDKLQGHKTIFKPEDYPALKNIILDTVSNRNVEGSNSSDRYISLSAWLQITKDSRSDNDDIVYLKLLIQNDSTPFQEDKHNYFSIVNEQVNLFCFFGIKGSVISDYLLPYRKNENYEDISKAEDKLNYLYREIEDYGVGHMCSVDWNKDSKGKVNEVFIEFIPSFETPDVEPVPRKKFSEYVATDGVMVPAPFLEDTNVLQFKRLSSFSEVSDNEVINELKKFVNSYGLWIQEMRERLDAGDLEFGNANLDECESDYMRMFSNINDILSSNPTALKAFRVMNSAMYMQLWHNMTKNQEIVRELGRRKLNADFYKSSSDEIFKEGEHAAWRPFQLAFILLNLDGIFNNPKDPQWNKRNELVDLVWFPTGGGKTEAYLGLIALCILNRRISHGDKGGGVSAIMRYTLRLLTTQQFQRALRLIMALEQIRRWEPNYYGGNAISIGLYVGDASLPNTKRDLREEAIKWSGRGTTNNTKIPMDLCPWCGKRLKYDPGVQQFFCENRNCTFGRKAVPVELCDESIYENPPSLLFGTVDKFAAIARRVSTSNREKTKDSRRIFGTAAGFLTPDLIIQDELHLLLGPLGSAVSFFEGAIDQLCSREETLENGNKITLRPKIISSTATTRNTELQIRALYDRSVNIFPKNGLTHDDSFFSFYKREKVDNKEQYCSKRKYIGIMPTGRTQMTTQMRLAAIIFVHRAIFELEYGNEVDFDKAADNYYSVLSYFNSLREVGKTDALFYTEYAKYTKRLFKRVLRYGNLIDCFYSGDNLGKAELTSRLSGEEINGKFAEVGQRWEMAHRLPFKDEDGNWNKAAVPPDYILATNMISVGLDVSRFNTIIMNSMPRNIAEYIQASSRVARSVKGLVLTLHNPFRSRDVSHFERFREFHEKLYYYVEPISITPFSKKSVEKYLPLYMASIIRHLMPELANNNDASQINKNKLKDKAMDIVSTYFIERYERSQRLPNKLEKQLLTTIQLKDIEQLISSALDQWCIMATDHPSNLVYENKGVMRNDRTSLFTSPNDYEETKNVSNWTVSSSLRMIEPEAVLNVRVLYQRD</sequence>
<keyword evidence="2" id="KW-0067">ATP-binding</keyword>
<keyword evidence="2" id="KW-0378">Hydrolase</keyword>
<dbReference type="InterPro" id="IPR027417">
    <property type="entry name" value="P-loop_NTPase"/>
</dbReference>
<protein>
    <submittedName>
        <fullName evidence="2">Helicase</fullName>
    </submittedName>
</protein>
<reference evidence="3" key="1">
    <citation type="submission" date="2019-02" db="EMBL/GenBank/DDBJ databases">
        <title>Isolation and identification of novel species under the genus Muribaculum.</title>
        <authorList>
            <person name="Miyake S."/>
            <person name="Ding Y."/>
            <person name="Low A."/>
            <person name="Soh M."/>
            <person name="Seedorf H."/>
        </authorList>
    </citation>
    <scope>NUCLEOTIDE SEQUENCE [LARGE SCALE GENOMIC DNA]</scope>
    <source>
        <strain evidence="3">H5</strain>
    </source>
</reference>
<dbReference type="CDD" id="cd18785">
    <property type="entry name" value="SF2_C"/>
    <property type="match status" value="1"/>
</dbReference>
<keyword evidence="2" id="KW-0347">Helicase</keyword>
<evidence type="ECO:0000259" key="1">
    <source>
        <dbReference type="PROSITE" id="PS51194"/>
    </source>
</evidence>
<dbReference type="EMBL" id="CP039396">
    <property type="protein sequence ID" value="QCD43684.1"/>
    <property type="molecule type" value="Genomic_DNA"/>
</dbReference>
<dbReference type="InterPro" id="IPR001650">
    <property type="entry name" value="Helicase_C-like"/>
</dbReference>
<feature type="domain" description="Helicase C-terminal" evidence="1">
    <location>
        <begin position="1059"/>
        <end position="1218"/>
    </location>
</feature>